<feature type="domain" description="Methyl-accepting transducer" evidence="8">
    <location>
        <begin position="137"/>
        <end position="408"/>
    </location>
</feature>
<keyword evidence="7" id="KW-1133">Transmembrane helix</keyword>
<dbReference type="InterPro" id="IPR004089">
    <property type="entry name" value="MCPsignal_dom"/>
</dbReference>
<accession>A0A329MQL2</accession>
<dbReference type="PROSITE" id="PS50111">
    <property type="entry name" value="CHEMOTAXIS_TRANSDUC_2"/>
    <property type="match status" value="1"/>
</dbReference>
<dbReference type="InterPro" id="IPR003660">
    <property type="entry name" value="HAMP_dom"/>
</dbReference>
<gene>
    <name evidence="10" type="ORF">DQG23_13245</name>
</gene>
<dbReference type="GO" id="GO:0007165">
    <property type="term" value="P:signal transduction"/>
    <property type="evidence" value="ECO:0007669"/>
    <property type="project" value="UniProtKB-KW"/>
</dbReference>
<organism evidence="10 11">
    <name type="scientific">Paenibacillus contaminans</name>
    <dbReference type="NCBI Taxonomy" id="450362"/>
    <lineage>
        <taxon>Bacteria</taxon>
        <taxon>Bacillati</taxon>
        <taxon>Bacillota</taxon>
        <taxon>Bacilli</taxon>
        <taxon>Bacillales</taxon>
        <taxon>Paenibacillaceae</taxon>
        <taxon>Paenibacillus</taxon>
    </lineage>
</organism>
<evidence type="ECO:0000313" key="10">
    <source>
        <dbReference type="EMBL" id="RAV21043.1"/>
    </source>
</evidence>
<feature type="transmembrane region" description="Helical" evidence="7">
    <location>
        <begin position="9"/>
        <end position="30"/>
    </location>
</feature>
<dbReference type="SUPFAM" id="SSF58104">
    <property type="entry name" value="Methyl-accepting chemotaxis protein (MCP) signaling domain"/>
    <property type="match status" value="1"/>
</dbReference>
<evidence type="ECO:0000256" key="6">
    <source>
        <dbReference type="PROSITE-ProRule" id="PRU00284"/>
    </source>
</evidence>
<evidence type="ECO:0000313" key="11">
    <source>
        <dbReference type="Proteomes" id="UP000250369"/>
    </source>
</evidence>
<evidence type="ECO:0000256" key="3">
    <source>
        <dbReference type="ARBA" id="ARBA00023136"/>
    </source>
</evidence>
<evidence type="ECO:0000256" key="4">
    <source>
        <dbReference type="ARBA" id="ARBA00023224"/>
    </source>
</evidence>
<dbReference type="PROSITE" id="PS50885">
    <property type="entry name" value="HAMP"/>
    <property type="match status" value="1"/>
</dbReference>
<dbReference type="OrthoDB" id="2489132at2"/>
<feature type="domain" description="HAMP" evidence="9">
    <location>
        <begin position="65"/>
        <end position="118"/>
    </location>
</feature>
<dbReference type="PANTHER" id="PTHR32089">
    <property type="entry name" value="METHYL-ACCEPTING CHEMOTAXIS PROTEIN MCPB"/>
    <property type="match status" value="1"/>
</dbReference>
<keyword evidence="11" id="KW-1185">Reference proteome</keyword>
<proteinExistence type="inferred from homology"/>
<evidence type="ECO:0000256" key="1">
    <source>
        <dbReference type="ARBA" id="ARBA00004236"/>
    </source>
</evidence>
<keyword evidence="3 7" id="KW-0472">Membrane</keyword>
<dbReference type="Gene3D" id="1.10.287.950">
    <property type="entry name" value="Methyl-accepting chemotaxis protein"/>
    <property type="match status" value="1"/>
</dbReference>
<feature type="transmembrane region" description="Helical" evidence="7">
    <location>
        <begin position="42"/>
        <end position="64"/>
    </location>
</feature>
<reference evidence="10 11" key="1">
    <citation type="journal article" date="2009" name="Int. J. Syst. Evol. Microbiol.">
        <title>Paenibacillus contaminans sp. nov., isolated from a contaminated laboratory plate.</title>
        <authorList>
            <person name="Chou J.H."/>
            <person name="Lee J.H."/>
            <person name="Lin M.C."/>
            <person name="Chang P.S."/>
            <person name="Arun A.B."/>
            <person name="Young C.C."/>
            <person name="Chen W.M."/>
        </authorList>
    </citation>
    <scope>NUCLEOTIDE SEQUENCE [LARGE SCALE GENOMIC DNA]</scope>
    <source>
        <strain evidence="10 11">CKOBP-6</strain>
    </source>
</reference>
<dbReference type="RefSeq" id="WP_113031323.1">
    <property type="nucleotide sequence ID" value="NZ_QMFB01000006.1"/>
</dbReference>
<evidence type="ECO:0000256" key="7">
    <source>
        <dbReference type="SAM" id="Phobius"/>
    </source>
</evidence>
<dbReference type="CDD" id="cd06225">
    <property type="entry name" value="HAMP"/>
    <property type="match status" value="1"/>
</dbReference>
<keyword evidence="7" id="KW-0812">Transmembrane</keyword>
<keyword evidence="4 6" id="KW-0807">Transducer</keyword>
<comment type="similarity">
    <text evidence="5">Belongs to the methyl-accepting chemotaxis (MCP) protein family.</text>
</comment>
<sequence>MTFGIVKKLVAGIVGVSLTTYGCSAFFIFVLKDRLAPAMPQWLYITLVLAAGVFWSGFLGWLAARWLIRPLLQLTDAVNEASTGNLRTTIPTPSSTDEIAALSVSVRKMMDSLRLIVSEISNTASLANQSASSLNGVINDAAGQIESISRTAESISDGAEHQSASADGTLQSVERMTIAAGDVRTKAEHALQLSHGTVHTIEQSGETVRSLVVGINKLTASSSESIGLVKQLDESAREIGSISRMVGEIADQTQLLALNASIEAARAGEHGLGFSVVAGEIRKLSEQCSSAVADINGLIGQIQANVDHVVGTMNRQVDSVRKEAVRGEHAGEALELMKKAVNEAAVSVEEIVGVIADQEVQIGRTLSETRDIAGIAKQISGGARKVASSVQEQTAVMQEIAASSEILRDQADRLKDKVKVFQV</sequence>
<dbReference type="SMART" id="SM00283">
    <property type="entry name" value="MA"/>
    <property type="match status" value="1"/>
</dbReference>
<comment type="subcellular location">
    <subcellularLocation>
        <location evidence="1">Cell membrane</location>
    </subcellularLocation>
</comment>
<dbReference type="AlphaFoldDB" id="A0A329MQL2"/>
<dbReference type="Pfam" id="PF00672">
    <property type="entry name" value="HAMP"/>
    <property type="match status" value="1"/>
</dbReference>
<evidence type="ECO:0000256" key="5">
    <source>
        <dbReference type="ARBA" id="ARBA00029447"/>
    </source>
</evidence>
<keyword evidence="2" id="KW-1003">Cell membrane</keyword>
<dbReference type="Pfam" id="PF00015">
    <property type="entry name" value="MCPsignal"/>
    <property type="match status" value="1"/>
</dbReference>
<evidence type="ECO:0000259" key="9">
    <source>
        <dbReference type="PROSITE" id="PS50885"/>
    </source>
</evidence>
<comment type="caution">
    <text evidence="10">The sequence shown here is derived from an EMBL/GenBank/DDBJ whole genome shotgun (WGS) entry which is preliminary data.</text>
</comment>
<dbReference type="EMBL" id="QMFB01000006">
    <property type="protein sequence ID" value="RAV21043.1"/>
    <property type="molecule type" value="Genomic_DNA"/>
</dbReference>
<dbReference type="Gene3D" id="6.10.340.10">
    <property type="match status" value="1"/>
</dbReference>
<evidence type="ECO:0000259" key="8">
    <source>
        <dbReference type="PROSITE" id="PS50111"/>
    </source>
</evidence>
<dbReference type="SMART" id="SM00304">
    <property type="entry name" value="HAMP"/>
    <property type="match status" value="1"/>
</dbReference>
<dbReference type="PROSITE" id="PS51257">
    <property type="entry name" value="PROKAR_LIPOPROTEIN"/>
    <property type="match status" value="1"/>
</dbReference>
<name>A0A329MQL2_9BACL</name>
<protein>
    <submittedName>
        <fullName evidence="10">Methyl-accepting chemotaxis protein</fullName>
    </submittedName>
</protein>
<dbReference type="Proteomes" id="UP000250369">
    <property type="component" value="Unassembled WGS sequence"/>
</dbReference>
<evidence type="ECO:0000256" key="2">
    <source>
        <dbReference type="ARBA" id="ARBA00022475"/>
    </source>
</evidence>
<dbReference type="GO" id="GO:0005886">
    <property type="term" value="C:plasma membrane"/>
    <property type="evidence" value="ECO:0007669"/>
    <property type="project" value="UniProtKB-SubCell"/>
</dbReference>
<dbReference type="PANTHER" id="PTHR32089:SF112">
    <property type="entry name" value="LYSOZYME-LIKE PROTEIN-RELATED"/>
    <property type="match status" value="1"/>
</dbReference>